<keyword evidence="3 5" id="KW-0964">Secreted</keyword>
<feature type="region of interest" description="Disordered" evidence="6">
    <location>
        <begin position="34"/>
        <end position="58"/>
    </location>
</feature>
<comment type="similarity">
    <text evidence="2 5">Belongs to the RxLR effector family.</text>
</comment>
<dbReference type="Proteomes" id="UP001632037">
    <property type="component" value="Unassembled WGS sequence"/>
</dbReference>
<feature type="chain" id="PRO_5044846202" description="RxLR effector protein" evidence="5">
    <location>
        <begin position="21"/>
        <end position="155"/>
    </location>
</feature>
<comment type="caution">
    <text evidence="7">The sequence shown here is derived from an EMBL/GenBank/DDBJ whole genome shotgun (WGS) entry which is preliminary data.</text>
</comment>
<proteinExistence type="inferred from homology"/>
<keyword evidence="4 5" id="KW-0732">Signal</keyword>
<evidence type="ECO:0000256" key="5">
    <source>
        <dbReference type="RuleBase" id="RU367124"/>
    </source>
</evidence>
<organism evidence="7 8">
    <name type="scientific">Phytophthora oleae</name>
    <dbReference type="NCBI Taxonomy" id="2107226"/>
    <lineage>
        <taxon>Eukaryota</taxon>
        <taxon>Sar</taxon>
        <taxon>Stramenopiles</taxon>
        <taxon>Oomycota</taxon>
        <taxon>Peronosporomycetes</taxon>
        <taxon>Peronosporales</taxon>
        <taxon>Peronosporaceae</taxon>
        <taxon>Phytophthora</taxon>
    </lineage>
</organism>
<comment type="domain">
    <text evidence="5">The RxLR-dEER motif acts to carry the protein into the host cell cytoplasm through binding to cell surface phosphatidylinositol-3-phosphate.</text>
</comment>
<evidence type="ECO:0000256" key="4">
    <source>
        <dbReference type="ARBA" id="ARBA00022729"/>
    </source>
</evidence>
<feature type="signal peptide" evidence="5">
    <location>
        <begin position="1"/>
        <end position="20"/>
    </location>
</feature>
<comment type="subcellular location">
    <subcellularLocation>
        <location evidence="1 5">Secreted</location>
    </subcellularLocation>
</comment>
<keyword evidence="8" id="KW-1185">Reference proteome</keyword>
<feature type="compositionally biased region" description="Basic and acidic residues" evidence="6">
    <location>
        <begin position="42"/>
        <end position="54"/>
    </location>
</feature>
<evidence type="ECO:0000256" key="6">
    <source>
        <dbReference type="SAM" id="MobiDB-lite"/>
    </source>
</evidence>
<evidence type="ECO:0000256" key="3">
    <source>
        <dbReference type="ARBA" id="ARBA00022525"/>
    </source>
</evidence>
<sequence>MRACFALFLVVTTLVAVASGSSVNLRASQKIQSSDVVQDQTSGRELRGDLKTDEAGPDDEERLNLDFVKKLASKIKGDPLKSFAKKQANYVYSTRIFDDLLAKKFDPDTLFVKLKLNIPHNQANRYGVTTGKYRLFVNFRSSYVEKFPTWTSKLA</sequence>
<dbReference type="EMBL" id="JBIMZQ010000009">
    <property type="protein sequence ID" value="KAL3669260.1"/>
    <property type="molecule type" value="Genomic_DNA"/>
</dbReference>
<gene>
    <name evidence="7" type="ORF">V7S43_005642</name>
</gene>
<dbReference type="InterPro" id="IPR031825">
    <property type="entry name" value="RXLR"/>
</dbReference>
<evidence type="ECO:0000256" key="2">
    <source>
        <dbReference type="ARBA" id="ARBA00010400"/>
    </source>
</evidence>
<comment type="function">
    <text evidence="5">Effector that suppresses plant defense responses during pathogen infection.</text>
</comment>
<evidence type="ECO:0000313" key="8">
    <source>
        <dbReference type="Proteomes" id="UP001632037"/>
    </source>
</evidence>
<protein>
    <recommendedName>
        <fullName evidence="5">RxLR effector protein</fullName>
    </recommendedName>
</protein>
<dbReference type="Pfam" id="PF16810">
    <property type="entry name" value="RXLR"/>
    <property type="match status" value="1"/>
</dbReference>
<evidence type="ECO:0000313" key="7">
    <source>
        <dbReference type="EMBL" id="KAL3669260.1"/>
    </source>
</evidence>
<evidence type="ECO:0000256" key="1">
    <source>
        <dbReference type="ARBA" id="ARBA00004613"/>
    </source>
</evidence>
<name>A0ABD3FU87_9STRA</name>
<dbReference type="AlphaFoldDB" id="A0ABD3FU87"/>
<reference evidence="7 8" key="1">
    <citation type="submission" date="2024-09" db="EMBL/GenBank/DDBJ databases">
        <title>Genome sequencing and assembly of Phytophthora oleae, isolate VK10A, causative agent of rot of olive drupes.</title>
        <authorList>
            <person name="Conti Taguali S."/>
            <person name="Riolo M."/>
            <person name="La Spada F."/>
            <person name="Cacciola S.O."/>
            <person name="Dionisio G."/>
        </authorList>
    </citation>
    <scope>NUCLEOTIDE SEQUENCE [LARGE SCALE GENOMIC DNA]</scope>
    <source>
        <strain evidence="7 8">VK10A</strain>
    </source>
</reference>
<accession>A0ABD3FU87</accession>